<reference evidence="1 2" key="1">
    <citation type="journal article" date="2015" name="Nature">
        <title>rRNA introns, odd ribosomes, and small enigmatic genomes across a large radiation of phyla.</title>
        <authorList>
            <person name="Brown C.T."/>
            <person name="Hug L.A."/>
            <person name="Thomas B.C."/>
            <person name="Sharon I."/>
            <person name="Castelle C.J."/>
            <person name="Singh A."/>
            <person name="Wilkins M.J."/>
            <person name="Williams K.H."/>
            <person name="Banfield J.F."/>
        </authorList>
    </citation>
    <scope>NUCLEOTIDE SEQUENCE [LARGE SCALE GENOMIC DNA]</scope>
</reference>
<sequence>MPRHQVARILPALGNRTACLHLGRCAAKQRALFEPPRMNLYVRLGYRMDVDNTGRGGKTYGSENRLIVGNVENGGLADVNRNWHDKTNDNIGFRVLAVLYPVFFIHPPSIFPSSCKSAWRAKPCRWSRMRSSMPRRR</sequence>
<accession>A0A0G1ZXW6</accession>
<name>A0A0G1ZXW6_9BACT</name>
<evidence type="ECO:0000313" key="2">
    <source>
        <dbReference type="Proteomes" id="UP000034711"/>
    </source>
</evidence>
<dbReference type="EMBL" id="LCRI01000002">
    <property type="protein sequence ID" value="KKW33262.1"/>
    <property type="molecule type" value="Genomic_DNA"/>
</dbReference>
<organism evidence="1 2">
    <name type="scientific">Candidatus Uhrbacteria bacterium GW2011_GWA2_53_10</name>
    <dbReference type="NCBI Taxonomy" id="1618980"/>
    <lineage>
        <taxon>Bacteria</taxon>
        <taxon>Candidatus Uhriibacteriota</taxon>
    </lineage>
</organism>
<evidence type="ECO:0000313" key="1">
    <source>
        <dbReference type="EMBL" id="KKW33262.1"/>
    </source>
</evidence>
<proteinExistence type="predicted"/>
<dbReference type="AlphaFoldDB" id="A0A0G1ZXW6"/>
<gene>
    <name evidence="1" type="ORF">UY77_C0002G0010</name>
</gene>
<comment type="caution">
    <text evidence="1">The sequence shown here is derived from an EMBL/GenBank/DDBJ whole genome shotgun (WGS) entry which is preliminary data.</text>
</comment>
<dbReference type="Proteomes" id="UP000034711">
    <property type="component" value="Unassembled WGS sequence"/>
</dbReference>
<protein>
    <submittedName>
        <fullName evidence="1">Uncharacterized protein</fullName>
    </submittedName>
</protein>